<protein>
    <submittedName>
        <fullName evidence="2">Uncharacterized protein</fullName>
    </submittedName>
</protein>
<keyword evidence="3" id="KW-1185">Reference proteome</keyword>
<dbReference type="AlphaFoldDB" id="A0A6A6XQD3"/>
<reference evidence="2" key="1">
    <citation type="journal article" date="2020" name="Stud. Mycol.">
        <title>101 Dothideomycetes genomes: a test case for predicting lifestyles and emergence of pathogens.</title>
        <authorList>
            <person name="Haridas S."/>
            <person name="Albert R."/>
            <person name="Binder M."/>
            <person name="Bloem J."/>
            <person name="Labutti K."/>
            <person name="Salamov A."/>
            <person name="Andreopoulos B."/>
            <person name="Baker S."/>
            <person name="Barry K."/>
            <person name="Bills G."/>
            <person name="Bluhm B."/>
            <person name="Cannon C."/>
            <person name="Castanera R."/>
            <person name="Culley D."/>
            <person name="Daum C."/>
            <person name="Ezra D."/>
            <person name="Gonzalez J."/>
            <person name="Henrissat B."/>
            <person name="Kuo A."/>
            <person name="Liang C."/>
            <person name="Lipzen A."/>
            <person name="Lutzoni F."/>
            <person name="Magnuson J."/>
            <person name="Mondo S."/>
            <person name="Nolan M."/>
            <person name="Ohm R."/>
            <person name="Pangilinan J."/>
            <person name="Park H.-J."/>
            <person name="Ramirez L."/>
            <person name="Alfaro M."/>
            <person name="Sun H."/>
            <person name="Tritt A."/>
            <person name="Yoshinaga Y."/>
            <person name="Zwiers L.-H."/>
            <person name="Turgeon B."/>
            <person name="Goodwin S."/>
            <person name="Spatafora J."/>
            <person name="Crous P."/>
            <person name="Grigoriev I."/>
        </authorList>
    </citation>
    <scope>NUCLEOTIDE SEQUENCE</scope>
    <source>
        <strain evidence="2">CBS 109.77</strain>
    </source>
</reference>
<sequence>MPRAAPGAIIRRRGPAKSSARTGPYPQPSSGVPKSGNPGLPINEDKENASPKSNNNDNNSPVNLSADKESVPSNLPNSYRDIPLPEIAGEVPVYENATAIRRKLNKLLESKAMIPGSSKKWTQGSLSSELRAIAQNSTPVKTNQGVGNRGPSVASLRRFLKLSGSMGGGDSESYYFGNMLLEKLRIWNGEKKTKSRETAEKEYPNGRVRCDPDHMYYTCMVGEQMPSYQELANADRGPEIESSKRYPRAL</sequence>
<feature type="compositionally biased region" description="Low complexity" evidence="1">
    <location>
        <begin position="50"/>
        <end position="65"/>
    </location>
</feature>
<accession>A0A6A6XQD3</accession>
<dbReference type="OrthoDB" id="2592504at2759"/>
<evidence type="ECO:0000313" key="2">
    <source>
        <dbReference type="EMBL" id="KAF2798155.1"/>
    </source>
</evidence>
<name>A0A6A6XQD3_9PLEO</name>
<feature type="region of interest" description="Disordered" evidence="1">
    <location>
        <begin position="230"/>
        <end position="250"/>
    </location>
</feature>
<gene>
    <name evidence="2" type="ORF">K505DRAFT_371953</name>
</gene>
<organism evidence="2 3">
    <name type="scientific">Melanomma pulvis-pyrius CBS 109.77</name>
    <dbReference type="NCBI Taxonomy" id="1314802"/>
    <lineage>
        <taxon>Eukaryota</taxon>
        <taxon>Fungi</taxon>
        <taxon>Dikarya</taxon>
        <taxon>Ascomycota</taxon>
        <taxon>Pezizomycotina</taxon>
        <taxon>Dothideomycetes</taxon>
        <taxon>Pleosporomycetidae</taxon>
        <taxon>Pleosporales</taxon>
        <taxon>Melanommataceae</taxon>
        <taxon>Melanomma</taxon>
    </lineage>
</organism>
<proteinExistence type="predicted"/>
<evidence type="ECO:0000313" key="3">
    <source>
        <dbReference type="Proteomes" id="UP000799757"/>
    </source>
</evidence>
<dbReference type="Proteomes" id="UP000799757">
    <property type="component" value="Unassembled WGS sequence"/>
</dbReference>
<dbReference type="EMBL" id="MU001790">
    <property type="protein sequence ID" value="KAF2798155.1"/>
    <property type="molecule type" value="Genomic_DNA"/>
</dbReference>
<feature type="region of interest" description="Disordered" evidence="1">
    <location>
        <begin position="1"/>
        <end position="77"/>
    </location>
</feature>
<evidence type="ECO:0000256" key="1">
    <source>
        <dbReference type="SAM" id="MobiDB-lite"/>
    </source>
</evidence>